<proteinExistence type="predicted"/>
<accession>A0A426XZB8</accession>
<dbReference type="PANTHER" id="PTHR48409:SF1">
    <property type="entry name" value="GLYCOSYLTRANSFERASE FAMILY PROTEIN 64 C3"/>
    <property type="match status" value="1"/>
</dbReference>
<organism evidence="2 3">
    <name type="scientific">Ensete ventricosum</name>
    <name type="common">Abyssinian banana</name>
    <name type="synonym">Musa ensete</name>
    <dbReference type="NCBI Taxonomy" id="4639"/>
    <lineage>
        <taxon>Eukaryota</taxon>
        <taxon>Viridiplantae</taxon>
        <taxon>Streptophyta</taxon>
        <taxon>Embryophyta</taxon>
        <taxon>Tracheophyta</taxon>
        <taxon>Spermatophyta</taxon>
        <taxon>Magnoliopsida</taxon>
        <taxon>Liliopsida</taxon>
        <taxon>Zingiberales</taxon>
        <taxon>Musaceae</taxon>
        <taxon>Ensete</taxon>
    </lineage>
</organism>
<dbReference type="EMBL" id="AMZH03016286">
    <property type="protein sequence ID" value="RRT44730.1"/>
    <property type="molecule type" value="Genomic_DNA"/>
</dbReference>
<feature type="chain" id="PRO_5019285730" evidence="1">
    <location>
        <begin position="29"/>
        <end position="72"/>
    </location>
</feature>
<dbReference type="InterPro" id="IPR053318">
    <property type="entry name" value="GT64"/>
</dbReference>
<dbReference type="Proteomes" id="UP000287651">
    <property type="component" value="Unassembled WGS sequence"/>
</dbReference>
<gene>
    <name evidence="2" type="ORF">B296_00037380</name>
</gene>
<dbReference type="AlphaFoldDB" id="A0A426XZB8"/>
<feature type="signal peptide" evidence="1">
    <location>
        <begin position="1"/>
        <end position="28"/>
    </location>
</feature>
<evidence type="ECO:0000313" key="3">
    <source>
        <dbReference type="Proteomes" id="UP000287651"/>
    </source>
</evidence>
<evidence type="ECO:0000313" key="2">
    <source>
        <dbReference type="EMBL" id="RRT44730.1"/>
    </source>
</evidence>
<name>A0A426XZB8_ENSVE</name>
<evidence type="ECO:0000256" key="1">
    <source>
        <dbReference type="SAM" id="SignalP"/>
    </source>
</evidence>
<keyword evidence="1" id="KW-0732">Signal</keyword>
<feature type="non-terminal residue" evidence="2">
    <location>
        <position position="72"/>
    </location>
</feature>
<dbReference type="PANTHER" id="PTHR48409">
    <property type="entry name" value="GLYCOSYLTRANSFERASE FAMILY PROTEIN 64 C3"/>
    <property type="match status" value="1"/>
</dbReference>
<comment type="caution">
    <text evidence="2">The sequence shown here is derived from an EMBL/GenBank/DDBJ whole genome shotgun (WGS) entry which is preliminary data.</text>
</comment>
<protein>
    <submittedName>
        <fullName evidence="2">Uncharacterized protein</fullName>
    </submittedName>
</protein>
<sequence>MWRKTFLLALLFPSFSPLFFFSESYSDACDPRSLPDPLTLRLDRLTVLINGYSEARLPLLRSLAASYATHPL</sequence>
<reference evidence="2 3" key="1">
    <citation type="journal article" date="2014" name="Agronomy (Basel)">
        <title>A Draft Genome Sequence for Ensete ventricosum, the Drought-Tolerant Tree Against Hunger.</title>
        <authorList>
            <person name="Harrison J."/>
            <person name="Moore K.A."/>
            <person name="Paszkiewicz K."/>
            <person name="Jones T."/>
            <person name="Grant M."/>
            <person name="Ambacheew D."/>
            <person name="Muzemil S."/>
            <person name="Studholme D.J."/>
        </authorList>
    </citation>
    <scope>NUCLEOTIDE SEQUENCE [LARGE SCALE GENOMIC DNA]</scope>
</reference>